<reference evidence="6 7" key="1">
    <citation type="journal article" date="2009" name="Science">
        <title>Green evolution and dynamic adaptations revealed by genomes of the marine picoeukaryotes Micromonas.</title>
        <authorList>
            <person name="Worden A.Z."/>
            <person name="Lee J.H."/>
            <person name="Mock T."/>
            <person name="Rouze P."/>
            <person name="Simmons M.P."/>
            <person name="Aerts A.L."/>
            <person name="Allen A.E."/>
            <person name="Cuvelier M.L."/>
            <person name="Derelle E."/>
            <person name="Everett M.V."/>
            <person name="Foulon E."/>
            <person name="Grimwood J."/>
            <person name="Gundlach H."/>
            <person name="Henrissat B."/>
            <person name="Napoli C."/>
            <person name="McDonald S.M."/>
            <person name="Parker M.S."/>
            <person name="Rombauts S."/>
            <person name="Salamov A."/>
            <person name="Von Dassow P."/>
            <person name="Badger J.H."/>
            <person name="Coutinho P.M."/>
            <person name="Demir E."/>
            <person name="Dubchak I."/>
            <person name="Gentemann C."/>
            <person name="Eikrem W."/>
            <person name="Gready J.E."/>
            <person name="John U."/>
            <person name="Lanier W."/>
            <person name="Lindquist E.A."/>
            <person name="Lucas S."/>
            <person name="Mayer K.F."/>
            <person name="Moreau H."/>
            <person name="Not F."/>
            <person name="Otillar R."/>
            <person name="Panaud O."/>
            <person name="Pangilinan J."/>
            <person name="Paulsen I."/>
            <person name="Piegu B."/>
            <person name="Poliakov A."/>
            <person name="Robbens S."/>
            <person name="Schmutz J."/>
            <person name="Toulza E."/>
            <person name="Wyss T."/>
            <person name="Zelensky A."/>
            <person name="Zhou K."/>
            <person name="Armbrust E.V."/>
            <person name="Bhattacharya D."/>
            <person name="Goodenough U.W."/>
            <person name="Van de Peer Y."/>
            <person name="Grigoriev I.V."/>
        </authorList>
    </citation>
    <scope>NUCLEOTIDE SEQUENCE [LARGE SCALE GENOMIC DNA]</scope>
    <source>
        <strain evidence="6 7">CCMP1545</strain>
    </source>
</reference>
<evidence type="ECO:0000256" key="1">
    <source>
        <dbReference type="ARBA" id="ARBA00022723"/>
    </source>
</evidence>
<evidence type="ECO:0000313" key="7">
    <source>
        <dbReference type="Proteomes" id="UP000001876"/>
    </source>
</evidence>
<evidence type="ECO:0000259" key="5">
    <source>
        <dbReference type="PROSITE" id="PS00125"/>
    </source>
</evidence>
<dbReference type="Pfam" id="PF00149">
    <property type="entry name" value="Metallophos"/>
    <property type="match status" value="1"/>
</dbReference>
<comment type="catalytic activity">
    <reaction evidence="4">
        <text>O-phospho-L-threonyl-[protein] + H2O = L-threonyl-[protein] + phosphate</text>
        <dbReference type="Rhea" id="RHEA:47004"/>
        <dbReference type="Rhea" id="RHEA-COMP:11060"/>
        <dbReference type="Rhea" id="RHEA-COMP:11605"/>
        <dbReference type="ChEBI" id="CHEBI:15377"/>
        <dbReference type="ChEBI" id="CHEBI:30013"/>
        <dbReference type="ChEBI" id="CHEBI:43474"/>
        <dbReference type="ChEBI" id="CHEBI:61977"/>
        <dbReference type="EC" id="3.1.3.16"/>
    </reaction>
</comment>
<dbReference type="SMART" id="SM00156">
    <property type="entry name" value="PP2Ac"/>
    <property type="match status" value="1"/>
</dbReference>
<dbReference type="PANTHER" id="PTHR45619">
    <property type="entry name" value="SERINE/THREONINE-PROTEIN PHOSPHATASE PP2A-RELATED"/>
    <property type="match status" value="1"/>
</dbReference>
<dbReference type="GeneID" id="9685557"/>
<feature type="domain" description="Serine/threonine specific protein phosphatases" evidence="5">
    <location>
        <begin position="135"/>
        <end position="140"/>
    </location>
</feature>
<dbReference type="PROSITE" id="PS00125">
    <property type="entry name" value="SER_THR_PHOSPHATASE"/>
    <property type="match status" value="1"/>
</dbReference>
<organism evidence="7">
    <name type="scientific">Micromonas pusilla (strain CCMP1545)</name>
    <name type="common">Picoplanktonic green alga</name>
    <dbReference type="NCBI Taxonomy" id="564608"/>
    <lineage>
        <taxon>Eukaryota</taxon>
        <taxon>Viridiplantae</taxon>
        <taxon>Chlorophyta</taxon>
        <taxon>Mamiellophyceae</taxon>
        <taxon>Mamiellales</taxon>
        <taxon>Mamiellaceae</taxon>
        <taxon>Micromonas</taxon>
    </lineage>
</organism>
<keyword evidence="1" id="KW-0479">Metal-binding</keyword>
<dbReference type="KEGG" id="mpp:MICPUCDRAFT_59555"/>
<keyword evidence="2 4" id="KW-0378">Hydrolase</keyword>
<dbReference type="EMBL" id="GG663741">
    <property type="protein sequence ID" value="EEH55783.1"/>
    <property type="molecule type" value="Genomic_DNA"/>
</dbReference>
<keyword evidence="3" id="KW-0464">Manganese</keyword>
<accession>C1MVY3</accession>
<proteinExistence type="inferred from homology"/>
<dbReference type="STRING" id="564608.C1MVY3"/>
<evidence type="ECO:0000313" key="6">
    <source>
        <dbReference type="EMBL" id="EEH55783.1"/>
    </source>
</evidence>
<evidence type="ECO:0000256" key="4">
    <source>
        <dbReference type="RuleBase" id="RU004273"/>
    </source>
</evidence>
<dbReference type="OrthoDB" id="1930084at2759"/>
<dbReference type="EC" id="3.1.3.16" evidence="4"/>
<gene>
    <name evidence="6" type="ORF">MICPUCDRAFT_59555</name>
</gene>
<dbReference type="Gene3D" id="3.60.21.10">
    <property type="match status" value="1"/>
</dbReference>
<dbReference type="Proteomes" id="UP000001876">
    <property type="component" value="Unassembled WGS sequence"/>
</dbReference>
<keyword evidence="7" id="KW-1185">Reference proteome</keyword>
<dbReference type="InterPro" id="IPR047129">
    <property type="entry name" value="PPA2-like"/>
</dbReference>
<dbReference type="OMA" id="NRIFCLH"/>
<dbReference type="RefSeq" id="XP_003059831.1">
    <property type="nucleotide sequence ID" value="XM_003059785.1"/>
</dbReference>
<dbReference type="SUPFAM" id="SSF56300">
    <property type="entry name" value="Metallo-dependent phosphatases"/>
    <property type="match status" value="1"/>
</dbReference>
<dbReference type="InterPro" id="IPR006186">
    <property type="entry name" value="Ser/Thr-sp_prot-phosphatase"/>
</dbReference>
<dbReference type="InterPro" id="IPR004843">
    <property type="entry name" value="Calcineurin-like_PHP"/>
</dbReference>
<dbReference type="GO" id="GO:0046872">
    <property type="term" value="F:metal ion binding"/>
    <property type="evidence" value="ECO:0007669"/>
    <property type="project" value="UniProtKB-KW"/>
</dbReference>
<dbReference type="eggNOG" id="KOG0371">
    <property type="taxonomic scope" value="Eukaryota"/>
</dbReference>
<sequence length="333" mass="37630">MADMLNNPFAQLDAQIEGLLRGELVPEADVKVICEKTKEALMREENVVPVAAPVTVVGDIHGQFADLCEMMKIGGKAPDTNYLFLGDYVDRGYDSVETVCTVMAMKARSSISHRFPYDRVGVVNAARWPGRVTLLRGNHESRQITQVYGFYDECLRKYGNANVWTYITDVFDHLPLAATIDNEIFCPHGGLSPSLDTLDHVRELARTQEVPHEGPMCDLLWSDPDDRCGWGISPRGAGYTFGQDISEQFNHANGLNLIARAHQLVQEGYEWAHEKSVVTIFSAPNYCYRCGNQGAIMEVDENMNREFLQYDQFQRAVNPEARRKQQKLPDYFL</sequence>
<dbReference type="AlphaFoldDB" id="C1MVY3"/>
<protein>
    <recommendedName>
        <fullName evidence="4">Serine/threonine-protein phosphatase</fullName>
        <ecNumber evidence="4">3.1.3.16</ecNumber>
    </recommendedName>
</protein>
<dbReference type="CDD" id="cd07415">
    <property type="entry name" value="MPP_PP2A_PP4_PP6"/>
    <property type="match status" value="1"/>
</dbReference>
<dbReference type="GO" id="GO:0004722">
    <property type="term" value="F:protein serine/threonine phosphatase activity"/>
    <property type="evidence" value="ECO:0007669"/>
    <property type="project" value="UniProtKB-EC"/>
</dbReference>
<dbReference type="PRINTS" id="PR00114">
    <property type="entry name" value="STPHPHTASE"/>
</dbReference>
<comment type="similarity">
    <text evidence="4">Belongs to the PPP phosphatase family.</text>
</comment>
<evidence type="ECO:0000256" key="2">
    <source>
        <dbReference type="ARBA" id="ARBA00022801"/>
    </source>
</evidence>
<dbReference type="InterPro" id="IPR029052">
    <property type="entry name" value="Metallo-depent_PP-like"/>
</dbReference>
<name>C1MVY3_MICPC</name>
<evidence type="ECO:0000256" key="3">
    <source>
        <dbReference type="ARBA" id="ARBA00023211"/>
    </source>
</evidence>